<dbReference type="OrthoDB" id="43026at2157"/>
<organism evidence="6 7">
    <name type="scientific">Acidianus brierleyi</name>
    <dbReference type="NCBI Taxonomy" id="41673"/>
    <lineage>
        <taxon>Archaea</taxon>
        <taxon>Thermoproteota</taxon>
        <taxon>Thermoprotei</taxon>
        <taxon>Sulfolobales</taxon>
        <taxon>Sulfolobaceae</taxon>
        <taxon>Acidianus</taxon>
    </lineage>
</organism>
<evidence type="ECO:0000256" key="3">
    <source>
        <dbReference type="ARBA" id="ARBA00022989"/>
    </source>
</evidence>
<feature type="transmembrane region" description="Helical" evidence="5">
    <location>
        <begin position="546"/>
        <end position="565"/>
    </location>
</feature>
<keyword evidence="4 5" id="KW-0472">Membrane</keyword>
<dbReference type="PANTHER" id="PTHR47547">
    <property type="match status" value="1"/>
</dbReference>
<dbReference type="GO" id="GO:0016020">
    <property type="term" value="C:membrane"/>
    <property type="evidence" value="ECO:0007669"/>
    <property type="project" value="UniProtKB-SubCell"/>
</dbReference>
<comment type="subcellular location">
    <subcellularLocation>
        <location evidence="1">Membrane</location>
        <topology evidence="1">Multi-pass membrane protein</topology>
    </subcellularLocation>
</comment>
<feature type="transmembrane region" description="Helical" evidence="5">
    <location>
        <begin position="86"/>
        <end position="109"/>
    </location>
</feature>
<dbReference type="GeneID" id="36831385"/>
<feature type="transmembrane region" description="Helical" evidence="5">
    <location>
        <begin position="164"/>
        <end position="182"/>
    </location>
</feature>
<gene>
    <name evidence="6" type="ORF">DFR85_04475</name>
</gene>
<feature type="transmembrane region" description="Helical" evidence="5">
    <location>
        <begin position="437"/>
        <end position="454"/>
    </location>
</feature>
<proteinExistence type="predicted"/>
<feature type="transmembrane region" description="Helical" evidence="5">
    <location>
        <begin position="202"/>
        <end position="219"/>
    </location>
</feature>
<feature type="transmembrane region" description="Helical" evidence="5">
    <location>
        <begin position="240"/>
        <end position="265"/>
    </location>
</feature>
<keyword evidence="3 5" id="KW-1133">Transmembrane helix</keyword>
<dbReference type="InterPro" id="IPR052962">
    <property type="entry name" value="AA_Transporter_AGT"/>
</dbReference>
<keyword evidence="2 5" id="KW-0812">Transmembrane</keyword>
<evidence type="ECO:0000256" key="5">
    <source>
        <dbReference type="SAM" id="Phobius"/>
    </source>
</evidence>
<dbReference type="Pfam" id="PF13520">
    <property type="entry name" value="AA_permease_2"/>
    <property type="match status" value="1"/>
</dbReference>
<name>A0A2U9ID88_9CREN</name>
<evidence type="ECO:0000313" key="6">
    <source>
        <dbReference type="EMBL" id="AWR93987.1"/>
    </source>
</evidence>
<protein>
    <submittedName>
        <fullName evidence="6">Amino acid permease</fullName>
    </submittedName>
</protein>
<dbReference type="InterPro" id="IPR002293">
    <property type="entry name" value="AA/rel_permease1"/>
</dbReference>
<dbReference type="PANTHER" id="PTHR47547:SF1">
    <property type="entry name" value="ASPARTATE-PROTON SYMPORTER"/>
    <property type="match status" value="1"/>
</dbReference>
<dbReference type="EMBL" id="CP029289">
    <property type="protein sequence ID" value="AWR93987.1"/>
    <property type="molecule type" value="Genomic_DNA"/>
</dbReference>
<feature type="transmembrane region" description="Helical" evidence="5">
    <location>
        <begin position="461"/>
        <end position="477"/>
    </location>
</feature>
<feature type="transmembrane region" description="Helical" evidence="5">
    <location>
        <begin position="45"/>
        <end position="65"/>
    </location>
</feature>
<dbReference type="GO" id="GO:0022857">
    <property type="term" value="F:transmembrane transporter activity"/>
    <property type="evidence" value="ECO:0007669"/>
    <property type="project" value="InterPro"/>
</dbReference>
<evidence type="ECO:0000256" key="2">
    <source>
        <dbReference type="ARBA" id="ARBA00022692"/>
    </source>
</evidence>
<feature type="transmembrane region" description="Helical" evidence="5">
    <location>
        <begin position="373"/>
        <end position="393"/>
    </location>
</feature>
<dbReference type="Gene3D" id="1.20.1740.10">
    <property type="entry name" value="Amino acid/polyamine transporter I"/>
    <property type="match status" value="1"/>
</dbReference>
<dbReference type="AlphaFoldDB" id="A0A2U9ID88"/>
<reference evidence="6 7" key="1">
    <citation type="submission" date="2018-05" db="EMBL/GenBank/DDBJ databases">
        <title>Complete Genome Sequences of Extremely Thermoacidophilic, Metal-Mobilizing Type-Strain Members of the Archaeal Family Sulfolobaceae: Acidianus brierleyi DSM-1651T, Acidianus sulfidivorans DSM-18786T, Metallosphaera hakonensis DSM-7519T, and Metallosphaera prunae DSM-10039T.</title>
        <authorList>
            <person name="Counts J.A."/>
            <person name="Kelly R.M."/>
        </authorList>
    </citation>
    <scope>NUCLEOTIDE SEQUENCE [LARGE SCALE GENOMIC DNA]</scope>
    <source>
        <strain evidence="6 7">DSM 1651</strain>
    </source>
</reference>
<feature type="transmembrane region" description="Helical" evidence="5">
    <location>
        <begin position="350"/>
        <end position="367"/>
    </location>
</feature>
<sequence>MQSDNRLRKTLTRWELTYLSLGGIIGSGWLFAPLAAAAYAGGASIISWILGGILMIFIALSYAEISSAIPKSGGIIRYPHYTHGRIVGFTMAWVYLISAVSTVSIEAIATTTYLSHFVPSLYNVQEDSLTLQGILVTYVLLLIFFFANYFGVKILGRISHGIGWWKLIIPTVTAILLFIYFNPQNFSNFISNNVEGYGGINGILYAIPSSGIIFSYLGFRQAIEYGGEGKNPQKDIPFAIISSLLIAMLIFTILQIGFIGSINWSKIGLSPGDWGSLLSSPLSNAPIYSVFEINGVSLFLDIWLSILIFDAIISPAGTGIIYTGTTARTFYGSATNGYLPRIFSEIKKTGIPEFSLIVSIIAAAIFLLPLPSWYAIVSISSSATVLTYIMGGIGLHSLRHVASDLRRPYELKLWKIIAPISTITAGLLVYWSGFSTLFYIIVMGLLGLTVFFALNSKMKIINITSGIIILFSSYLFYMATNGLNYSNNIGLLLFLLMITSTIILQSLFINIPIKEIKASLWLLIFMLGIMPLSYFSPFGLVDLIPFPYDLIIVSLILIGIHYAAVKSSIRTSELEEIINANAV</sequence>
<evidence type="ECO:0000313" key="7">
    <source>
        <dbReference type="Proteomes" id="UP000248044"/>
    </source>
</evidence>
<dbReference type="KEGG" id="abri:DFR85_04475"/>
<feature type="transmembrane region" description="Helical" evidence="5">
    <location>
        <begin position="413"/>
        <end position="431"/>
    </location>
</feature>
<feature type="transmembrane region" description="Helical" evidence="5">
    <location>
        <begin position="129"/>
        <end position="152"/>
    </location>
</feature>
<feature type="transmembrane region" description="Helical" evidence="5">
    <location>
        <begin position="16"/>
        <end position="39"/>
    </location>
</feature>
<accession>A0A2U9ID88</accession>
<evidence type="ECO:0000256" key="4">
    <source>
        <dbReference type="ARBA" id="ARBA00023136"/>
    </source>
</evidence>
<dbReference type="RefSeq" id="WP_110269871.1">
    <property type="nucleotide sequence ID" value="NZ_CP029289.2"/>
</dbReference>
<feature type="transmembrane region" description="Helical" evidence="5">
    <location>
        <begin position="489"/>
        <end position="508"/>
    </location>
</feature>
<keyword evidence="7" id="KW-1185">Reference proteome</keyword>
<feature type="transmembrane region" description="Helical" evidence="5">
    <location>
        <begin position="520"/>
        <end position="540"/>
    </location>
</feature>
<dbReference type="Proteomes" id="UP000248044">
    <property type="component" value="Chromosome"/>
</dbReference>
<evidence type="ECO:0000256" key="1">
    <source>
        <dbReference type="ARBA" id="ARBA00004141"/>
    </source>
</evidence>